<dbReference type="NCBIfam" id="TIGR01640">
    <property type="entry name" value="F_box_assoc_1"/>
    <property type="match status" value="1"/>
</dbReference>
<dbReference type="InterPro" id="IPR006527">
    <property type="entry name" value="F-box-assoc_dom_typ1"/>
</dbReference>
<dbReference type="SUPFAM" id="SSF50965">
    <property type="entry name" value="Galactose oxidase, central domain"/>
    <property type="match status" value="1"/>
</dbReference>
<evidence type="ECO:0000313" key="2">
    <source>
        <dbReference type="Proteomes" id="UP000504610"/>
    </source>
</evidence>
<dbReference type="Pfam" id="PF00646">
    <property type="entry name" value="F-box"/>
    <property type="match status" value="1"/>
</dbReference>
<reference evidence="2" key="1">
    <citation type="journal article" date="2019" name="Database">
        <title>The radish genome database (RadishGD): an integrated information resource for radish genomics.</title>
        <authorList>
            <person name="Yu H.J."/>
            <person name="Baek S."/>
            <person name="Lee Y.J."/>
            <person name="Cho A."/>
            <person name="Mun J.H."/>
        </authorList>
    </citation>
    <scope>NUCLEOTIDE SEQUENCE [LARGE SCALE GENOMIC DNA]</scope>
    <source>
        <strain evidence="2">cv. WK10039</strain>
    </source>
</reference>
<protein>
    <submittedName>
        <fullName evidence="3">F-box/kelch-repeat protein At3g17570</fullName>
    </submittedName>
</protein>
<proteinExistence type="predicted"/>
<dbReference type="PANTHER" id="PTHR31672:SF13">
    <property type="entry name" value="F-BOX PROTEIN CPR30-LIKE"/>
    <property type="match status" value="1"/>
</dbReference>
<sequence>MIFTDLPLELESEILVRVPATSLTQLRSTCKRWFALFKDPRFIKKNKGKAARQFILKKDDGVYSIRIDLHNSFDDPSVEFTGKLTPLEDSQQVVISTIYQCDGLLLCTIQDNRCLVNRLVVWNPCTGQTRWIQPSNRNSVQDKYFLGYENNNEPCQCYKILRSSAGKLDEFELYDFNSDSWRLLDGVTHIWFIRSRGVSLKGNVYWVASDKNKPCTRKYILRFDFKREIFERLSLPFQVNYFDGIIFDLSVVREEKLSVFLQRFSNDSFEVKIWVTDTDIDEAKDASIQYFLVVDLSESWSTGMMAVECIESFLVDEENNKVVCCGRDGRGSYRIKFYFVGGDQNLHACKQVHGDLAQGQYDYWQLRLRGSDDYYIYLRPDDYRDLLVSYVPSLVQVAGEVKRDK</sequence>
<dbReference type="InterPro" id="IPR050796">
    <property type="entry name" value="SCF_F-box_component"/>
</dbReference>
<keyword evidence="2" id="KW-1185">Reference proteome</keyword>
<dbReference type="PANTHER" id="PTHR31672">
    <property type="entry name" value="BNACNNG10540D PROTEIN"/>
    <property type="match status" value="1"/>
</dbReference>
<dbReference type="Proteomes" id="UP000504610">
    <property type="component" value="Chromosome 4"/>
</dbReference>
<dbReference type="InterPro" id="IPR036047">
    <property type="entry name" value="F-box-like_dom_sf"/>
</dbReference>
<dbReference type="PROSITE" id="PS50181">
    <property type="entry name" value="FBOX"/>
    <property type="match status" value="1"/>
</dbReference>
<dbReference type="SUPFAM" id="SSF81383">
    <property type="entry name" value="F-box domain"/>
    <property type="match status" value="1"/>
</dbReference>
<dbReference type="OrthoDB" id="1867629at2759"/>
<dbReference type="InterPro" id="IPR001810">
    <property type="entry name" value="F-box_dom"/>
</dbReference>
<dbReference type="KEGG" id="rsz:108850420"/>
<dbReference type="CDD" id="cd22157">
    <property type="entry name" value="F-box_AtFBW1-like"/>
    <property type="match status" value="1"/>
</dbReference>
<evidence type="ECO:0000259" key="1">
    <source>
        <dbReference type="PROSITE" id="PS50181"/>
    </source>
</evidence>
<organism evidence="2 3">
    <name type="scientific">Raphanus sativus</name>
    <name type="common">Radish</name>
    <name type="synonym">Raphanus raphanistrum var. sativus</name>
    <dbReference type="NCBI Taxonomy" id="3726"/>
    <lineage>
        <taxon>Eukaryota</taxon>
        <taxon>Viridiplantae</taxon>
        <taxon>Streptophyta</taxon>
        <taxon>Embryophyta</taxon>
        <taxon>Tracheophyta</taxon>
        <taxon>Spermatophyta</taxon>
        <taxon>Magnoliopsida</taxon>
        <taxon>eudicotyledons</taxon>
        <taxon>Gunneridae</taxon>
        <taxon>Pentapetalae</taxon>
        <taxon>rosids</taxon>
        <taxon>malvids</taxon>
        <taxon>Brassicales</taxon>
        <taxon>Brassicaceae</taxon>
        <taxon>Brassiceae</taxon>
        <taxon>Raphanus</taxon>
    </lineage>
</organism>
<dbReference type="GeneID" id="108850420"/>
<feature type="domain" description="F-box" evidence="1">
    <location>
        <begin position="1"/>
        <end position="46"/>
    </location>
</feature>
<dbReference type="InterPro" id="IPR011043">
    <property type="entry name" value="Gal_Oxase/kelch_b-propeller"/>
</dbReference>
<dbReference type="SMART" id="SM00256">
    <property type="entry name" value="FBOX"/>
    <property type="match status" value="1"/>
</dbReference>
<dbReference type="Pfam" id="PF07734">
    <property type="entry name" value="FBA_1"/>
    <property type="match status" value="1"/>
</dbReference>
<evidence type="ECO:0000313" key="3">
    <source>
        <dbReference type="RefSeq" id="XP_018479459.1"/>
    </source>
</evidence>
<gene>
    <name evidence="3" type="primary">LOC108850420</name>
</gene>
<dbReference type="AlphaFoldDB" id="A0A6J0N4S8"/>
<name>A0A6J0N4S8_RAPSA</name>
<accession>A0A6J0N4S8</accession>
<dbReference type="InterPro" id="IPR017451">
    <property type="entry name" value="F-box-assoc_interact_dom"/>
</dbReference>
<dbReference type="RefSeq" id="XP_018479459.1">
    <property type="nucleotide sequence ID" value="XM_018623957.1"/>
</dbReference>
<reference evidence="3" key="2">
    <citation type="submission" date="2025-08" db="UniProtKB">
        <authorList>
            <consortium name="RefSeq"/>
        </authorList>
    </citation>
    <scope>IDENTIFICATION</scope>
    <source>
        <tissue evidence="3">Leaf</tissue>
    </source>
</reference>